<feature type="chain" id="PRO_5002633036" evidence="3">
    <location>
        <begin position="18"/>
        <end position="236"/>
    </location>
</feature>
<protein>
    <submittedName>
        <fullName evidence="5">Extracellular conserved serine-rich protein</fullName>
    </submittedName>
</protein>
<dbReference type="KEGG" id="act:ACLA_063430"/>
<dbReference type="OMA" id="SFDIYLV"/>
<evidence type="ECO:0000313" key="6">
    <source>
        <dbReference type="Proteomes" id="UP000006701"/>
    </source>
</evidence>
<evidence type="ECO:0000259" key="4">
    <source>
        <dbReference type="Pfam" id="PF10342"/>
    </source>
</evidence>
<feature type="domain" description="Yeast cell wall synthesis Kre9/Knh1-like N-terminal" evidence="4">
    <location>
        <begin position="22"/>
        <end position="113"/>
    </location>
</feature>
<keyword evidence="6" id="KW-1185">Reference proteome</keyword>
<feature type="signal peptide" evidence="3">
    <location>
        <begin position="1"/>
        <end position="17"/>
    </location>
</feature>
<dbReference type="PANTHER" id="PTHR35185:SF1">
    <property type="entry name" value="UPF0619 GPI-ANCHORED MEMBRANE PROTEIN C1322.10"/>
    <property type="match status" value="1"/>
</dbReference>
<dbReference type="EMBL" id="DS027050">
    <property type="protein sequence ID" value="EAW12375.1"/>
    <property type="molecule type" value="Genomic_DNA"/>
</dbReference>
<proteinExistence type="predicted"/>
<evidence type="ECO:0000256" key="2">
    <source>
        <dbReference type="SAM" id="MobiDB-lite"/>
    </source>
</evidence>
<feature type="region of interest" description="Disordered" evidence="2">
    <location>
        <begin position="114"/>
        <end position="163"/>
    </location>
</feature>
<feature type="region of interest" description="Disordered" evidence="2">
    <location>
        <begin position="178"/>
        <end position="212"/>
    </location>
</feature>
<accession>A1CCW8</accession>
<reference evidence="5 6" key="1">
    <citation type="journal article" date="2008" name="PLoS Genet.">
        <title>Genomic islands in the pathogenic filamentous fungus Aspergillus fumigatus.</title>
        <authorList>
            <person name="Fedorova N.D."/>
            <person name="Khaldi N."/>
            <person name="Joardar V.S."/>
            <person name="Maiti R."/>
            <person name="Amedeo P."/>
            <person name="Anderson M.J."/>
            <person name="Crabtree J."/>
            <person name="Silva J.C."/>
            <person name="Badger J.H."/>
            <person name="Albarraq A."/>
            <person name="Angiuoli S."/>
            <person name="Bussey H."/>
            <person name="Bowyer P."/>
            <person name="Cotty P.J."/>
            <person name="Dyer P.S."/>
            <person name="Egan A."/>
            <person name="Galens K."/>
            <person name="Fraser-Liggett C.M."/>
            <person name="Haas B.J."/>
            <person name="Inman J.M."/>
            <person name="Kent R."/>
            <person name="Lemieux S."/>
            <person name="Malavazi I."/>
            <person name="Orvis J."/>
            <person name="Roemer T."/>
            <person name="Ronning C.M."/>
            <person name="Sundaram J.P."/>
            <person name="Sutton G."/>
            <person name="Turner G."/>
            <person name="Venter J.C."/>
            <person name="White O.R."/>
            <person name="Whitty B.R."/>
            <person name="Youngman P."/>
            <person name="Wolfe K.H."/>
            <person name="Goldman G.H."/>
            <person name="Wortman J.R."/>
            <person name="Jiang B."/>
            <person name="Denning D.W."/>
            <person name="Nierman W.C."/>
        </authorList>
    </citation>
    <scope>NUCLEOTIDE SEQUENCE [LARGE SCALE GENOMIC DNA]</scope>
    <source>
        <strain evidence="6">ATCC 1007 / CBS 513.65 / DSM 816 / NCTC 3887 / NRRL 1</strain>
    </source>
</reference>
<dbReference type="InterPro" id="IPR052479">
    <property type="entry name" value="GPI-anchor_Adhesion_Reg"/>
</dbReference>
<dbReference type="HOGENOM" id="CLU_088618_1_1_1"/>
<dbReference type="PANTHER" id="PTHR35185">
    <property type="entry name" value="SERINE/THREONINE-RICH PROTEIN ADG2-RELATED"/>
    <property type="match status" value="1"/>
</dbReference>
<evidence type="ECO:0000313" key="5">
    <source>
        <dbReference type="EMBL" id="EAW12375.1"/>
    </source>
</evidence>
<name>A1CCW8_ASPCL</name>
<dbReference type="eggNOG" id="ENOG502S7YR">
    <property type="taxonomic scope" value="Eukaryota"/>
</dbReference>
<evidence type="ECO:0000256" key="1">
    <source>
        <dbReference type="ARBA" id="ARBA00022729"/>
    </source>
</evidence>
<dbReference type="OrthoDB" id="5316007at2759"/>
<dbReference type="VEuPathDB" id="FungiDB:ACLA_063430"/>
<dbReference type="Pfam" id="PF10342">
    <property type="entry name" value="Kre9_KNH"/>
    <property type="match status" value="1"/>
</dbReference>
<keyword evidence="1 3" id="KW-0732">Signal</keyword>
<organism evidence="5 6">
    <name type="scientific">Aspergillus clavatus (strain ATCC 1007 / CBS 513.65 / DSM 816 / NCTC 3887 / NRRL 1 / QM 1276 / 107)</name>
    <dbReference type="NCBI Taxonomy" id="344612"/>
    <lineage>
        <taxon>Eukaryota</taxon>
        <taxon>Fungi</taxon>
        <taxon>Dikarya</taxon>
        <taxon>Ascomycota</taxon>
        <taxon>Pezizomycotina</taxon>
        <taxon>Eurotiomycetes</taxon>
        <taxon>Eurotiomycetidae</taxon>
        <taxon>Eurotiales</taxon>
        <taxon>Aspergillaceae</taxon>
        <taxon>Aspergillus</taxon>
        <taxon>Aspergillus subgen. Fumigati</taxon>
    </lineage>
</organism>
<gene>
    <name evidence="5" type="ORF">ACLA_063430</name>
</gene>
<dbReference type="RefSeq" id="XP_001273801.1">
    <property type="nucleotide sequence ID" value="XM_001273800.1"/>
</dbReference>
<dbReference type="AlphaFoldDB" id="A1CCW8"/>
<dbReference type="GeneID" id="4705956"/>
<sequence length="236" mass="23301">MRFTLTLLTALVGTAAAISITSPKKNEEVDLSHSTKVEWTTVNTDPSSFDIYLVKMNSYPPVNKLVGEDVKASDGSFTIQGVTAAEGAGYQINIVSNDPLNSGILAQSQQFNVSDSSASSSSSSSSSSKSSTATETSSSTSSTATSTGKATTTATDASSSTAASTTLSSTAASTHLTSSASTGIASSTGTATSKDKPSASSTASGTTSPSVTLSNSAGALAIPAGSILLGLAALAL</sequence>
<dbReference type="InterPro" id="IPR018466">
    <property type="entry name" value="Kre9/Knh1-like_N"/>
</dbReference>
<evidence type="ECO:0000256" key="3">
    <source>
        <dbReference type="SAM" id="SignalP"/>
    </source>
</evidence>
<dbReference type="Proteomes" id="UP000006701">
    <property type="component" value="Unassembled WGS sequence"/>
</dbReference>